<accession>K2QKB7</accession>
<dbReference type="PANTHER" id="PTHR32322">
    <property type="entry name" value="INNER MEMBRANE TRANSPORTER"/>
    <property type="match status" value="1"/>
</dbReference>
<keyword evidence="4 6" id="KW-1133">Transmembrane helix</keyword>
<keyword evidence="9" id="KW-1185">Reference proteome</keyword>
<evidence type="ECO:0000259" key="7">
    <source>
        <dbReference type="Pfam" id="PF00892"/>
    </source>
</evidence>
<name>K2QKB7_9FLAO</name>
<proteinExistence type="predicted"/>
<feature type="transmembrane region" description="Helical" evidence="6">
    <location>
        <begin position="123"/>
        <end position="141"/>
    </location>
</feature>
<dbReference type="eggNOG" id="COG0697">
    <property type="taxonomic scope" value="Bacteria"/>
</dbReference>
<dbReference type="InterPro" id="IPR000620">
    <property type="entry name" value="EamA_dom"/>
</dbReference>
<feature type="transmembrane region" description="Helical" evidence="6">
    <location>
        <begin position="185"/>
        <end position="205"/>
    </location>
</feature>
<dbReference type="SUPFAM" id="SSF103481">
    <property type="entry name" value="Multidrug resistance efflux transporter EmrE"/>
    <property type="match status" value="2"/>
</dbReference>
<feature type="transmembrane region" description="Helical" evidence="6">
    <location>
        <begin position="70"/>
        <end position="89"/>
    </location>
</feature>
<evidence type="ECO:0000256" key="5">
    <source>
        <dbReference type="ARBA" id="ARBA00023136"/>
    </source>
</evidence>
<dbReference type="Proteomes" id="UP000007364">
    <property type="component" value="Unassembled WGS sequence"/>
</dbReference>
<feature type="domain" description="EamA" evidence="7">
    <location>
        <begin position="154"/>
        <end position="290"/>
    </location>
</feature>
<reference evidence="8 9" key="1">
    <citation type="journal article" date="2012" name="J. Bacteriol.">
        <title>Genome Sequence of Galbibacter marinum Type Strain ck-I2-15.</title>
        <authorList>
            <person name="Lai Q."/>
            <person name="Li C."/>
            <person name="Shao Z."/>
        </authorList>
    </citation>
    <scope>NUCLEOTIDE SEQUENCE [LARGE SCALE GENOMIC DNA]</scope>
    <source>
        <strain evidence="9">ck-I2-15</strain>
    </source>
</reference>
<feature type="transmembrane region" description="Helical" evidence="6">
    <location>
        <begin position="95"/>
        <end position="116"/>
    </location>
</feature>
<dbReference type="Pfam" id="PF00892">
    <property type="entry name" value="EamA"/>
    <property type="match status" value="2"/>
</dbReference>
<dbReference type="EMBL" id="AMSG01000010">
    <property type="protein sequence ID" value="EKF55152.1"/>
    <property type="molecule type" value="Genomic_DNA"/>
</dbReference>
<evidence type="ECO:0000256" key="3">
    <source>
        <dbReference type="ARBA" id="ARBA00022692"/>
    </source>
</evidence>
<feature type="transmembrane region" description="Helical" evidence="6">
    <location>
        <begin position="153"/>
        <end position="173"/>
    </location>
</feature>
<feature type="transmembrane region" description="Helical" evidence="6">
    <location>
        <begin position="217"/>
        <end position="235"/>
    </location>
</feature>
<dbReference type="PATRIC" id="fig|555500.3.peg.1856"/>
<comment type="caution">
    <text evidence="8">The sequence shown here is derived from an EMBL/GenBank/DDBJ whole genome shotgun (WGS) entry which is preliminary data.</text>
</comment>
<dbReference type="OrthoDB" id="9811486at2"/>
<evidence type="ECO:0000256" key="4">
    <source>
        <dbReference type="ARBA" id="ARBA00022989"/>
    </source>
</evidence>
<dbReference type="InterPro" id="IPR050638">
    <property type="entry name" value="AA-Vitamin_Transporters"/>
</dbReference>
<evidence type="ECO:0000256" key="1">
    <source>
        <dbReference type="ARBA" id="ARBA00004651"/>
    </source>
</evidence>
<feature type="domain" description="EamA" evidence="7">
    <location>
        <begin position="7"/>
        <end position="139"/>
    </location>
</feature>
<dbReference type="AlphaFoldDB" id="K2QKB7"/>
<organism evidence="8 9">
    <name type="scientific">Galbibacter marinus</name>
    <dbReference type="NCBI Taxonomy" id="555500"/>
    <lineage>
        <taxon>Bacteria</taxon>
        <taxon>Pseudomonadati</taxon>
        <taxon>Bacteroidota</taxon>
        <taxon>Flavobacteriia</taxon>
        <taxon>Flavobacteriales</taxon>
        <taxon>Flavobacteriaceae</taxon>
        <taxon>Galbibacter</taxon>
    </lineage>
</organism>
<feature type="transmembrane region" description="Helical" evidence="6">
    <location>
        <begin position="35"/>
        <end position="58"/>
    </location>
</feature>
<sequence>MSKRVLALLAAFGASVIYGINHTVAKDVMPTHIQPFGFIMLRVSGAAILFWLISFFGPREKIQSKDWPRLLLCAVFGMVINMLMFFKGLSLSTPINSSVIATITPIFVFILSAIMIRERITAIRTIGILLGFAGALGLIFFSEKIQHNAPNVTLGNILFIINAISYGIYLIVVKPLTIKYHAFTLMKWLFTVGVVVNIPFTIGEFTAVKWTSLPWDAIWRMTYVVVGTTFSTYLLNIFALKQLKASTIGAFVYVQPLVGILFATMVGADKLTFLKILSAATVFTGVYLVTRVKRPAN</sequence>
<dbReference type="STRING" id="555500.I215_08982"/>
<keyword evidence="2" id="KW-1003">Cell membrane</keyword>
<protein>
    <recommendedName>
        <fullName evidence="7">EamA domain-containing protein</fullName>
    </recommendedName>
</protein>
<gene>
    <name evidence="8" type="ORF">I215_08982</name>
</gene>
<evidence type="ECO:0000313" key="9">
    <source>
        <dbReference type="Proteomes" id="UP000007364"/>
    </source>
</evidence>
<feature type="transmembrane region" description="Helical" evidence="6">
    <location>
        <begin position="247"/>
        <end position="266"/>
    </location>
</feature>
<keyword evidence="3 6" id="KW-0812">Transmembrane</keyword>
<feature type="transmembrane region" description="Helical" evidence="6">
    <location>
        <begin position="272"/>
        <end position="290"/>
    </location>
</feature>
<dbReference type="RefSeq" id="WP_008991645.1">
    <property type="nucleotide sequence ID" value="NZ_AMSG01000010.1"/>
</dbReference>
<keyword evidence="5 6" id="KW-0472">Membrane</keyword>
<dbReference type="InterPro" id="IPR037185">
    <property type="entry name" value="EmrE-like"/>
</dbReference>
<evidence type="ECO:0000256" key="6">
    <source>
        <dbReference type="SAM" id="Phobius"/>
    </source>
</evidence>
<evidence type="ECO:0000313" key="8">
    <source>
        <dbReference type="EMBL" id="EKF55152.1"/>
    </source>
</evidence>
<dbReference type="GO" id="GO:0005886">
    <property type="term" value="C:plasma membrane"/>
    <property type="evidence" value="ECO:0007669"/>
    <property type="project" value="UniProtKB-SubCell"/>
</dbReference>
<comment type="subcellular location">
    <subcellularLocation>
        <location evidence="1">Cell membrane</location>
        <topology evidence="1">Multi-pass membrane protein</topology>
    </subcellularLocation>
</comment>
<dbReference type="PANTHER" id="PTHR32322:SF18">
    <property type="entry name" value="S-ADENOSYLMETHIONINE_S-ADENOSYLHOMOCYSTEINE TRANSPORTER"/>
    <property type="match status" value="1"/>
</dbReference>
<evidence type="ECO:0000256" key="2">
    <source>
        <dbReference type="ARBA" id="ARBA00022475"/>
    </source>
</evidence>